<protein>
    <submittedName>
        <fullName evidence="2">Uncharacterized protein</fullName>
    </submittedName>
</protein>
<keyword evidence="3" id="KW-1185">Reference proteome</keyword>
<evidence type="ECO:0000313" key="3">
    <source>
        <dbReference type="Proteomes" id="UP001152799"/>
    </source>
</evidence>
<dbReference type="OrthoDB" id="414661at2759"/>
<dbReference type="EMBL" id="OU892281">
    <property type="protein sequence ID" value="CAG9769589.1"/>
    <property type="molecule type" value="Genomic_DNA"/>
</dbReference>
<dbReference type="Proteomes" id="UP001152799">
    <property type="component" value="Chromosome 5"/>
</dbReference>
<sequence>MYLADLNNRYKSLLVEYGGEEYCPDDVKYYSSTKLQSKIEQHFGDSVIIRSSDSLNNKKVVHKIHIDIEYLIDETVIEENSEQMKFEDVPFKIRREILNLKQKKLPKNLRVEKIQEGECENPHMLENFFRHLVQGPDVRRKSSDNDSVRIDSICQDLIFIVMNVSEEKSMDKSSDNSGPSRKRRKFDEVAHNERSSYIRKPITDFKLLPFDDMCFGKQTTIDNSEMQIVQYLPQINAFPTSFAVVRETLEKASQIADRCNLSDIVVSYDLAIARMAHEIRINESPIDSCGIVDILTEAEILAQGSVNSFIDCKHFNRCKRLYPILSAAIQTIHFSQFLENDTTSVETLAEDLKNAASNPVEPLDFIDMSPSLQIILHKYEEYRSVTLNGGHGKTAQFYLQYVEHIDAYFRFSRSIRTSNVELYITSMFEMSNLFFCLNQPNYARWSMKNVSEFLKVRSSNPTLLHEFRRGILGVKRVKGNFSRTHVDLTTEQTINADAANTLTGLRMLWMATLGAILVWYSVPFAESSSVTRPGYQINPKPCWVDGQEGTCMFVYECIKSEGYHIGMCVDTFMFGSCCAHNTTVNTILSLSSSSLKPQVLYTAPSHTSSIHSQVTKKPVKPTSSFSHQYPSSQIRPTR</sequence>
<reference evidence="2" key="1">
    <citation type="submission" date="2022-01" db="EMBL/GenBank/DDBJ databases">
        <authorList>
            <person name="King R."/>
        </authorList>
    </citation>
    <scope>NUCLEOTIDE SEQUENCE</scope>
</reference>
<proteinExistence type="predicted"/>
<evidence type="ECO:0000256" key="1">
    <source>
        <dbReference type="SAM" id="MobiDB-lite"/>
    </source>
</evidence>
<dbReference type="PANTHER" id="PTHR47018:SF3">
    <property type="entry name" value="MYCBP-ASSOCIATED PROTEIN"/>
    <property type="match status" value="1"/>
</dbReference>
<evidence type="ECO:0000313" key="2">
    <source>
        <dbReference type="EMBL" id="CAG9769589.1"/>
    </source>
</evidence>
<dbReference type="AlphaFoldDB" id="A0A9N9MXT3"/>
<feature type="region of interest" description="Disordered" evidence="1">
    <location>
        <begin position="611"/>
        <end position="638"/>
    </location>
</feature>
<feature type="region of interest" description="Disordered" evidence="1">
    <location>
        <begin position="169"/>
        <end position="188"/>
    </location>
</feature>
<name>A0A9N9MXT3_9CUCU</name>
<gene>
    <name evidence="2" type="ORF">CEUTPL_LOCUS10095</name>
</gene>
<accession>A0A9N9MXT3</accession>
<dbReference type="PANTHER" id="PTHR47018">
    <property type="entry name" value="CXC DOMAIN-CONTAINING PROTEIN-RELATED"/>
    <property type="match status" value="1"/>
</dbReference>
<organism evidence="2 3">
    <name type="scientific">Ceutorhynchus assimilis</name>
    <name type="common">cabbage seed weevil</name>
    <dbReference type="NCBI Taxonomy" id="467358"/>
    <lineage>
        <taxon>Eukaryota</taxon>
        <taxon>Metazoa</taxon>
        <taxon>Ecdysozoa</taxon>
        <taxon>Arthropoda</taxon>
        <taxon>Hexapoda</taxon>
        <taxon>Insecta</taxon>
        <taxon>Pterygota</taxon>
        <taxon>Neoptera</taxon>
        <taxon>Endopterygota</taxon>
        <taxon>Coleoptera</taxon>
        <taxon>Polyphaga</taxon>
        <taxon>Cucujiformia</taxon>
        <taxon>Curculionidae</taxon>
        <taxon>Ceutorhynchinae</taxon>
        <taxon>Ceutorhynchus</taxon>
    </lineage>
</organism>